<dbReference type="InterPro" id="IPR000290">
    <property type="entry name" value="Colicin_pyocin"/>
</dbReference>
<dbReference type="GO" id="GO:0015643">
    <property type="term" value="F:toxic substance binding"/>
    <property type="evidence" value="ECO:0007669"/>
    <property type="project" value="InterPro"/>
</dbReference>
<keyword evidence="3" id="KW-0044">Antibiotic</keyword>
<gene>
    <name evidence="7" type="ORF">PS862_01967</name>
</gene>
<dbReference type="Pfam" id="PF01320">
    <property type="entry name" value="Colicin_Pyocin"/>
    <property type="match status" value="1"/>
</dbReference>
<dbReference type="SUPFAM" id="SSF69369">
    <property type="entry name" value="Cloacin translocation domain"/>
    <property type="match status" value="1"/>
</dbReference>
<dbReference type="InterPro" id="IPR035900">
    <property type="entry name" value="Colicin_E_sf"/>
</dbReference>
<dbReference type="EMBL" id="CABVII010000007">
    <property type="protein sequence ID" value="VVO83745.1"/>
    <property type="molecule type" value="Genomic_DNA"/>
</dbReference>
<dbReference type="CDD" id="cd16363">
    <property type="entry name" value="Col_Im_like"/>
    <property type="match status" value="1"/>
</dbReference>
<evidence type="ECO:0000313" key="8">
    <source>
        <dbReference type="Proteomes" id="UP000385207"/>
    </source>
</evidence>
<comment type="similarity">
    <text evidence="1">Belongs to the colicins ColE2/ColE8/ColE9 and pyocins S1/S2 family.</text>
</comment>
<dbReference type="Pfam" id="PF06958">
    <property type="entry name" value="Pyocin_S"/>
    <property type="match status" value="1"/>
</dbReference>
<evidence type="ECO:0000256" key="3">
    <source>
        <dbReference type="ARBA" id="ARBA00023022"/>
    </source>
</evidence>
<organism evidence="7 8">
    <name type="scientific">Pseudomonas fluorescens</name>
    <dbReference type="NCBI Taxonomy" id="294"/>
    <lineage>
        <taxon>Bacteria</taxon>
        <taxon>Pseudomonadati</taxon>
        <taxon>Pseudomonadota</taxon>
        <taxon>Gammaproteobacteria</taxon>
        <taxon>Pseudomonadales</taxon>
        <taxon>Pseudomonadaceae</taxon>
        <taxon>Pseudomonas</taxon>
    </lineage>
</organism>
<accession>A0A5E7J4Z3</accession>
<protein>
    <recommendedName>
        <fullName evidence="6">Pyosin/cloacin translocation domain-containing protein</fullName>
    </recommendedName>
</protein>
<keyword evidence="4" id="KW-0079">Bacteriocin immunity</keyword>
<proteinExistence type="inferred from homology"/>
<evidence type="ECO:0000256" key="5">
    <source>
        <dbReference type="ARBA" id="ARBA00023048"/>
    </source>
</evidence>
<feature type="domain" description="Pyosin/cloacin translocation" evidence="6">
    <location>
        <begin position="352"/>
        <end position="493"/>
    </location>
</feature>
<evidence type="ECO:0000313" key="7">
    <source>
        <dbReference type="EMBL" id="VVO83745.1"/>
    </source>
</evidence>
<dbReference type="InterPro" id="IPR016128">
    <property type="entry name" value="Pyosin/cloacin_T_dom"/>
</dbReference>
<dbReference type="GO" id="GO:0030153">
    <property type="term" value="P:bacteriocin immunity"/>
    <property type="evidence" value="ECO:0007669"/>
    <property type="project" value="UniProtKB-KW"/>
</dbReference>
<dbReference type="Gene3D" id="1.10.1200.20">
    <property type="entry name" value="Colicin E immunity protein"/>
    <property type="match status" value="1"/>
</dbReference>
<dbReference type="InterPro" id="IPR036302">
    <property type="entry name" value="Pyosin/cloacin_T_dom_sf"/>
</dbReference>
<dbReference type="Proteomes" id="UP000385207">
    <property type="component" value="Unassembled WGS sequence"/>
</dbReference>
<evidence type="ECO:0000256" key="4">
    <source>
        <dbReference type="ARBA" id="ARBA00023025"/>
    </source>
</evidence>
<keyword evidence="2" id="KW-0929">Antimicrobial</keyword>
<reference evidence="7 8" key="1">
    <citation type="submission" date="2019-09" db="EMBL/GenBank/DDBJ databases">
        <authorList>
            <person name="Chandra G."/>
            <person name="Truman W A."/>
        </authorList>
    </citation>
    <scope>NUCLEOTIDE SEQUENCE [LARGE SCALE GENOMIC DNA]</scope>
    <source>
        <strain evidence="7">PS862</strain>
    </source>
</reference>
<keyword evidence="5" id="KW-0078">Bacteriocin</keyword>
<sequence>MELKATLKDYTVAEFLALLDKIWAVDLPKLDHDRLINHFDRIVGHPKGADLLFYPDNSFDSGAALGVDWVLHHVRDWHHKQGMAAFKGEVFPPAARPAPLSPVDRNLAKLQKISTDVAVSEQALETAIGHFQRTINDQRGQKRLNANVAELETTIRSLERAQEETHTAVKKLGFWKMSVEFAMSDTQRDYNFARSDQAQWQIQVQQITGIQARYMAQLASTAQRYRALHDEAEVLLVAAQQQLVRSRTLAGVGPAQAAIAMTASVDFADKYPDVLLAGGPAKLWLSQQKDLQKSIRSAVAEFTWQHTAGESVEGHASAAVLHFEFSSRADTQVYGLSVPLAELVVSEGRDWQSLAANKAEVELPFRINTQVVPAKPGTMFKGLREVKTLSQVYINALQGAHPSGVRVRAARQEEQSGALSFTADGDAPITVSWLDQVALETDSSMAGKPNRLGFIYSSPVPRLEPPIDKENLRFDDYIVVFPIESGLDPLYVMFRDRREYPD</sequence>
<dbReference type="GO" id="GO:0042742">
    <property type="term" value="P:defense response to bacterium"/>
    <property type="evidence" value="ECO:0007669"/>
    <property type="project" value="UniProtKB-KW"/>
</dbReference>
<dbReference type="RefSeq" id="WP_150783805.1">
    <property type="nucleotide sequence ID" value="NZ_CABVII010000007.1"/>
</dbReference>
<evidence type="ECO:0000259" key="6">
    <source>
        <dbReference type="Pfam" id="PF06958"/>
    </source>
</evidence>
<name>A0A5E7J4Z3_PSEFL</name>
<dbReference type="SUPFAM" id="SSF47345">
    <property type="entry name" value="Colicin E immunity proteins"/>
    <property type="match status" value="1"/>
</dbReference>
<dbReference type="OrthoDB" id="6810874at2"/>
<evidence type="ECO:0000256" key="1">
    <source>
        <dbReference type="ARBA" id="ARBA00009346"/>
    </source>
</evidence>
<dbReference type="AlphaFoldDB" id="A0A5E7J4Z3"/>
<dbReference type="PRINTS" id="PR01299">
    <property type="entry name" value="PYOCIN"/>
</dbReference>
<dbReference type="GO" id="GO:0031640">
    <property type="term" value="P:killing of cells of another organism"/>
    <property type="evidence" value="ECO:0007669"/>
    <property type="project" value="UniProtKB-KW"/>
</dbReference>
<evidence type="ECO:0000256" key="2">
    <source>
        <dbReference type="ARBA" id="ARBA00022529"/>
    </source>
</evidence>